<sequence>MSVEVIGSEMFEQTKPSAIRKILARIEEAVRGKQEQQVVEVCFPDGELEKLSVREAIHIYYSAEIINRDRLFIKFDGGNKEQVHLDLAFSLRTHNRNWFVSNNTICVVGGNELRPDVGVWFQWPTYAERSKPLVNSCPPPHLWIEVFYNNDPDRSNALEKVALIQQYWNKIEYVGIALPVSDNPFRPNPNPGTVTTPATNNQNTRPYRAPYIIHWDANNNKVYYVADWNLHLVLRCGFTLDFNIILDIISRP</sequence>
<evidence type="ECO:0000313" key="2">
    <source>
        <dbReference type="Proteomes" id="UP000789739"/>
    </source>
</evidence>
<proteinExistence type="predicted"/>
<protein>
    <submittedName>
        <fullName evidence="1">6830_t:CDS:1</fullName>
    </submittedName>
</protein>
<reference evidence="1" key="1">
    <citation type="submission" date="2021-06" db="EMBL/GenBank/DDBJ databases">
        <authorList>
            <person name="Kallberg Y."/>
            <person name="Tangrot J."/>
            <person name="Rosling A."/>
        </authorList>
    </citation>
    <scope>NUCLEOTIDE SEQUENCE</scope>
    <source>
        <strain evidence="1">BR232B</strain>
    </source>
</reference>
<dbReference type="Proteomes" id="UP000789739">
    <property type="component" value="Unassembled WGS sequence"/>
</dbReference>
<evidence type="ECO:0000313" key="1">
    <source>
        <dbReference type="EMBL" id="CAG8638827.1"/>
    </source>
</evidence>
<dbReference type="EMBL" id="CAJVPI010002233">
    <property type="protein sequence ID" value="CAG8638827.1"/>
    <property type="molecule type" value="Genomic_DNA"/>
</dbReference>
<keyword evidence="2" id="KW-1185">Reference proteome</keyword>
<gene>
    <name evidence="1" type="ORF">PBRASI_LOCUS9657</name>
</gene>
<organism evidence="1 2">
    <name type="scientific">Paraglomus brasilianum</name>
    <dbReference type="NCBI Taxonomy" id="144538"/>
    <lineage>
        <taxon>Eukaryota</taxon>
        <taxon>Fungi</taxon>
        <taxon>Fungi incertae sedis</taxon>
        <taxon>Mucoromycota</taxon>
        <taxon>Glomeromycotina</taxon>
        <taxon>Glomeromycetes</taxon>
        <taxon>Paraglomerales</taxon>
        <taxon>Paraglomeraceae</taxon>
        <taxon>Paraglomus</taxon>
    </lineage>
</organism>
<dbReference type="OrthoDB" id="2381952at2759"/>
<name>A0A9N9DHB4_9GLOM</name>
<accession>A0A9N9DHB4</accession>
<comment type="caution">
    <text evidence="1">The sequence shown here is derived from an EMBL/GenBank/DDBJ whole genome shotgun (WGS) entry which is preliminary data.</text>
</comment>
<dbReference type="AlphaFoldDB" id="A0A9N9DHB4"/>